<sequence length="103" mass="11397">MGVALAAPASAADGRVYVYEHINYGGRVCSTEGNVSDYASFCGHDMVSSAWNNGYNSGNRDVIFYEHPNYRGRGTCLKNGQRWARMLPGWNDVVSSHRWSICS</sequence>
<proteinExistence type="predicted"/>
<name>A0ABT5EXY2_9BACT</name>
<dbReference type="EMBL" id="JAQNDO010000001">
    <property type="protein sequence ID" value="MDC0746137.1"/>
    <property type="molecule type" value="Genomic_DNA"/>
</dbReference>
<evidence type="ECO:0000313" key="1">
    <source>
        <dbReference type="EMBL" id="MDC0746137.1"/>
    </source>
</evidence>
<dbReference type="RefSeq" id="WP_271924352.1">
    <property type="nucleotide sequence ID" value="NZ_JAQNDO010000001.1"/>
</dbReference>
<comment type="caution">
    <text evidence="1">The sequence shown here is derived from an EMBL/GenBank/DDBJ whole genome shotgun (WGS) entry which is preliminary data.</text>
</comment>
<keyword evidence="2" id="KW-1185">Reference proteome</keyword>
<dbReference type="SUPFAM" id="SSF49695">
    <property type="entry name" value="gamma-Crystallin-like"/>
    <property type="match status" value="1"/>
</dbReference>
<organism evidence="1 2">
    <name type="scientific">Polyangium mundeleinium</name>
    <dbReference type="NCBI Taxonomy" id="2995306"/>
    <lineage>
        <taxon>Bacteria</taxon>
        <taxon>Pseudomonadati</taxon>
        <taxon>Myxococcota</taxon>
        <taxon>Polyangia</taxon>
        <taxon>Polyangiales</taxon>
        <taxon>Polyangiaceae</taxon>
        <taxon>Polyangium</taxon>
    </lineage>
</organism>
<evidence type="ECO:0000313" key="2">
    <source>
        <dbReference type="Proteomes" id="UP001221411"/>
    </source>
</evidence>
<dbReference type="Gene3D" id="2.60.20.10">
    <property type="entry name" value="Crystallins"/>
    <property type="match status" value="1"/>
</dbReference>
<accession>A0ABT5EXY2</accession>
<reference evidence="1 2" key="1">
    <citation type="submission" date="2022-11" db="EMBL/GenBank/DDBJ databases">
        <title>Minimal conservation of predation-associated metabolite biosynthetic gene clusters underscores biosynthetic potential of Myxococcota including descriptions for ten novel species: Archangium lansinium sp. nov., Myxococcus landrumus sp. nov., Nannocystis bai.</title>
        <authorList>
            <person name="Ahearne A."/>
            <person name="Stevens C."/>
            <person name="Dowd S."/>
        </authorList>
    </citation>
    <scope>NUCLEOTIDE SEQUENCE [LARGE SCALE GENOMIC DNA]</scope>
    <source>
        <strain evidence="1 2">RJM3</strain>
    </source>
</reference>
<gene>
    <name evidence="1" type="ORF">POL67_32720</name>
</gene>
<dbReference type="InterPro" id="IPR011024">
    <property type="entry name" value="G_crystallin-like"/>
</dbReference>
<dbReference type="Proteomes" id="UP001221411">
    <property type="component" value="Unassembled WGS sequence"/>
</dbReference>
<dbReference type="Pfam" id="PF03995">
    <property type="entry name" value="Inhibitor_I36"/>
    <property type="match status" value="1"/>
</dbReference>
<protein>
    <submittedName>
        <fullName evidence="1">Peptidase inhibitor family I36 protein</fullName>
    </submittedName>
</protein>